<evidence type="ECO:0000256" key="7">
    <source>
        <dbReference type="ARBA" id="ARBA00023054"/>
    </source>
</evidence>
<evidence type="ECO:0000256" key="6">
    <source>
        <dbReference type="ARBA" id="ARBA00023034"/>
    </source>
</evidence>
<comment type="similarity">
    <text evidence="3">Belongs to the GORAB family.</text>
</comment>
<evidence type="ECO:0000256" key="3">
    <source>
        <dbReference type="ARBA" id="ARBA00005599"/>
    </source>
</evidence>
<dbReference type="GO" id="GO:1905515">
    <property type="term" value="P:non-motile cilium assembly"/>
    <property type="evidence" value="ECO:0007669"/>
    <property type="project" value="TreeGrafter"/>
</dbReference>
<dbReference type="AlphaFoldDB" id="A0AAD7SWD9"/>
<organism evidence="12 13">
    <name type="scientific">Aldrovandia affinis</name>
    <dbReference type="NCBI Taxonomy" id="143900"/>
    <lineage>
        <taxon>Eukaryota</taxon>
        <taxon>Metazoa</taxon>
        <taxon>Chordata</taxon>
        <taxon>Craniata</taxon>
        <taxon>Vertebrata</taxon>
        <taxon>Euteleostomi</taxon>
        <taxon>Actinopterygii</taxon>
        <taxon>Neopterygii</taxon>
        <taxon>Teleostei</taxon>
        <taxon>Notacanthiformes</taxon>
        <taxon>Halosauridae</taxon>
        <taxon>Aldrovandia</taxon>
    </lineage>
</organism>
<feature type="compositionally biased region" description="Polar residues" evidence="11">
    <location>
        <begin position="91"/>
        <end position="109"/>
    </location>
</feature>
<evidence type="ECO:0000256" key="5">
    <source>
        <dbReference type="ARBA" id="ARBA00022490"/>
    </source>
</evidence>
<evidence type="ECO:0000256" key="4">
    <source>
        <dbReference type="ARBA" id="ARBA00014130"/>
    </source>
</evidence>
<evidence type="ECO:0000256" key="9">
    <source>
        <dbReference type="ARBA" id="ARBA00033032"/>
    </source>
</evidence>
<evidence type="ECO:0000256" key="2">
    <source>
        <dbReference type="ARBA" id="ARBA00004555"/>
    </source>
</evidence>
<name>A0AAD7SWD9_9TELE</name>
<evidence type="ECO:0000256" key="1">
    <source>
        <dbReference type="ARBA" id="ARBA00004496"/>
    </source>
</evidence>
<feature type="region of interest" description="Disordered" evidence="11">
    <location>
        <begin position="280"/>
        <end position="368"/>
    </location>
</feature>
<reference evidence="12" key="1">
    <citation type="journal article" date="2023" name="Science">
        <title>Genome structures resolve the early diversification of teleost fishes.</title>
        <authorList>
            <person name="Parey E."/>
            <person name="Louis A."/>
            <person name="Montfort J."/>
            <person name="Bouchez O."/>
            <person name="Roques C."/>
            <person name="Iampietro C."/>
            <person name="Lluch J."/>
            <person name="Castinel A."/>
            <person name="Donnadieu C."/>
            <person name="Desvignes T."/>
            <person name="Floi Bucao C."/>
            <person name="Jouanno E."/>
            <person name="Wen M."/>
            <person name="Mejri S."/>
            <person name="Dirks R."/>
            <person name="Jansen H."/>
            <person name="Henkel C."/>
            <person name="Chen W.J."/>
            <person name="Zahm M."/>
            <person name="Cabau C."/>
            <person name="Klopp C."/>
            <person name="Thompson A.W."/>
            <person name="Robinson-Rechavi M."/>
            <person name="Braasch I."/>
            <person name="Lecointre G."/>
            <person name="Bobe J."/>
            <person name="Postlethwait J.H."/>
            <person name="Berthelot C."/>
            <person name="Roest Crollius H."/>
            <person name="Guiguen Y."/>
        </authorList>
    </citation>
    <scope>NUCLEOTIDE SEQUENCE</scope>
    <source>
        <strain evidence="12">NC1722</strain>
    </source>
</reference>
<evidence type="ECO:0000256" key="11">
    <source>
        <dbReference type="SAM" id="MobiDB-lite"/>
    </source>
</evidence>
<comment type="subcellular location">
    <subcellularLocation>
        <location evidence="1">Cytoplasm</location>
    </subcellularLocation>
    <subcellularLocation>
        <location evidence="2">Golgi apparatus</location>
    </subcellularLocation>
</comment>
<evidence type="ECO:0000256" key="10">
    <source>
        <dbReference type="SAM" id="Coils"/>
    </source>
</evidence>
<keyword evidence="13" id="KW-1185">Reference proteome</keyword>
<feature type="region of interest" description="Disordered" evidence="11">
    <location>
        <begin position="1"/>
        <end position="114"/>
    </location>
</feature>
<proteinExistence type="inferred from homology"/>
<feature type="coiled-coil region" evidence="10">
    <location>
        <begin position="241"/>
        <end position="268"/>
    </location>
</feature>
<evidence type="ECO:0000256" key="8">
    <source>
        <dbReference type="ARBA" id="ARBA00032512"/>
    </source>
</evidence>
<keyword evidence="6" id="KW-0333">Golgi apparatus</keyword>
<dbReference type="Proteomes" id="UP001221898">
    <property type="component" value="Unassembled WGS sequence"/>
</dbReference>
<comment type="caution">
    <text evidence="12">The sequence shown here is derived from an EMBL/GenBank/DDBJ whole genome shotgun (WGS) entry which is preliminary data.</text>
</comment>
<keyword evidence="7 10" id="KW-0175">Coiled coil</keyword>
<dbReference type="PANTHER" id="PTHR21470">
    <property type="entry name" value="RAB6-INTERACTING PROTEIN GORAB"/>
    <property type="match status" value="1"/>
</dbReference>
<feature type="compositionally biased region" description="Basic and acidic residues" evidence="11">
    <location>
        <begin position="280"/>
        <end position="292"/>
    </location>
</feature>
<gene>
    <name evidence="12" type="ORF">AAFF_G00228890</name>
</gene>
<keyword evidence="5" id="KW-0963">Cytoplasm</keyword>
<evidence type="ECO:0000313" key="12">
    <source>
        <dbReference type="EMBL" id="KAJ8409488.1"/>
    </source>
</evidence>
<feature type="compositionally biased region" description="Low complexity" evidence="11">
    <location>
        <begin position="336"/>
        <end position="350"/>
    </location>
</feature>
<dbReference type="GO" id="GO:0005794">
    <property type="term" value="C:Golgi apparatus"/>
    <property type="evidence" value="ECO:0007669"/>
    <property type="project" value="UniProtKB-SubCell"/>
</dbReference>
<sequence length="368" mass="41295">MADWAGFSDQELMKMQHKASRDTVVPGVSGRGRRPAPTNRSRQQLQMERALKTAARKQASGSLPPEQCLTKPRAQAPIEGPPTPLEPKESVQPSTQDGRTTLVPQTGPDTETAPVANELEKKEMELREKTRLERLQQEQRMMEEKNKRKKALLSKTLAEKSRRTQAEAVKLNRIQRELQALDHMVSNDIGILRGRIEEASWDYSAARKRYDRAEVEFVAAKLDRKAELKERLTEHLCAIIQQNEQRKARKLEELMQQLELQADDEGLELEIQVERMLREQEAAEHQAHRGGEGADCQAPGGGEGRRPTARPLGEGRGLTARPPGEGRGGGRPPGPWGRAGARARRVPGWPMRHQREAGRRFAPCLGAE</sequence>
<feature type="coiled-coil region" evidence="10">
    <location>
        <begin position="125"/>
        <end position="155"/>
    </location>
</feature>
<dbReference type="PANTHER" id="PTHR21470:SF2">
    <property type="entry name" value="RAB6-INTERACTING GOLGIN"/>
    <property type="match status" value="1"/>
</dbReference>
<dbReference type="InterPro" id="IPR007033">
    <property type="entry name" value="GORAB"/>
</dbReference>
<accession>A0AAD7SWD9</accession>
<protein>
    <recommendedName>
        <fullName evidence="4">RAB6-interacting golgin</fullName>
    </recommendedName>
    <alternativeName>
        <fullName evidence="9">N-terminal kinase-like-binding protein 1</fullName>
    </alternativeName>
    <alternativeName>
        <fullName evidence="8">SCY1-like 1-binding protein 1</fullName>
    </alternativeName>
</protein>
<dbReference type="EMBL" id="JAINUG010000030">
    <property type="protein sequence ID" value="KAJ8409488.1"/>
    <property type="molecule type" value="Genomic_DNA"/>
</dbReference>
<evidence type="ECO:0000313" key="13">
    <source>
        <dbReference type="Proteomes" id="UP001221898"/>
    </source>
</evidence>